<evidence type="ECO:0000313" key="6">
    <source>
        <dbReference type="EMBL" id="ORE87314.1"/>
    </source>
</evidence>
<comment type="caution">
    <text evidence="6">The sequence shown here is derived from an EMBL/GenBank/DDBJ whole genome shotgun (WGS) entry which is preliminary data.</text>
</comment>
<dbReference type="Pfam" id="PF00440">
    <property type="entry name" value="TetR_N"/>
    <property type="match status" value="1"/>
</dbReference>
<evidence type="ECO:0000256" key="4">
    <source>
        <dbReference type="PROSITE-ProRule" id="PRU00335"/>
    </source>
</evidence>
<dbReference type="Proteomes" id="UP000192342">
    <property type="component" value="Unassembled WGS sequence"/>
</dbReference>
<evidence type="ECO:0000313" key="7">
    <source>
        <dbReference type="Proteomes" id="UP000192342"/>
    </source>
</evidence>
<dbReference type="GO" id="GO:0000976">
    <property type="term" value="F:transcription cis-regulatory region binding"/>
    <property type="evidence" value="ECO:0007669"/>
    <property type="project" value="TreeGrafter"/>
</dbReference>
<protein>
    <submittedName>
        <fullName evidence="6">TetR family transcriptional regulator</fullName>
    </submittedName>
</protein>
<evidence type="ECO:0000256" key="3">
    <source>
        <dbReference type="ARBA" id="ARBA00023163"/>
    </source>
</evidence>
<reference evidence="6 7" key="1">
    <citation type="submission" date="2013-04" db="EMBL/GenBank/DDBJ databases">
        <title>Oceanococcus atlanticus 22II-S10r2 Genome Sequencing.</title>
        <authorList>
            <person name="Lai Q."/>
            <person name="Li G."/>
            <person name="Shao Z."/>
        </authorList>
    </citation>
    <scope>NUCLEOTIDE SEQUENCE [LARGE SCALE GENOMIC DNA]</scope>
    <source>
        <strain evidence="6 7">22II-S10r2</strain>
    </source>
</reference>
<accession>A0A1Y1SF34</accession>
<dbReference type="RefSeq" id="WP_083561561.1">
    <property type="nucleotide sequence ID" value="NZ_AQQV01000002.1"/>
</dbReference>
<dbReference type="InterPro" id="IPR036271">
    <property type="entry name" value="Tet_transcr_reg_TetR-rel_C_sf"/>
</dbReference>
<dbReference type="STRING" id="1317117.ATO7_09742"/>
<dbReference type="Gene3D" id="1.10.357.10">
    <property type="entry name" value="Tetracycline Repressor, domain 2"/>
    <property type="match status" value="1"/>
</dbReference>
<dbReference type="InterPro" id="IPR050109">
    <property type="entry name" value="HTH-type_TetR-like_transc_reg"/>
</dbReference>
<dbReference type="EMBL" id="AQQV01000002">
    <property type="protein sequence ID" value="ORE87314.1"/>
    <property type="molecule type" value="Genomic_DNA"/>
</dbReference>
<keyword evidence="1" id="KW-0805">Transcription regulation</keyword>
<organism evidence="6 7">
    <name type="scientific">Oceanococcus atlanticus</name>
    <dbReference type="NCBI Taxonomy" id="1317117"/>
    <lineage>
        <taxon>Bacteria</taxon>
        <taxon>Pseudomonadati</taxon>
        <taxon>Pseudomonadota</taxon>
        <taxon>Gammaproteobacteria</taxon>
        <taxon>Chromatiales</taxon>
        <taxon>Oceanococcaceae</taxon>
        <taxon>Oceanococcus</taxon>
    </lineage>
</organism>
<name>A0A1Y1SF34_9GAMM</name>
<sequence>MVRKSPAAISPAIQARIEAAVLATFSEQEFHKVSLIEIARQANVSLQTIYKYYGSKEALLFGTLDTHLGALAGRLIDHLEGIENYEDRMRKVFWVILDYFESNPRVGRILASSVYLNTWSRNDTFRQPELFAVFTRVLREGRDKGILTDEVDERVLLDLLLGFASRAITMWVLRGQPAGLRDQANPMFRLLWRAMRKPDM</sequence>
<gene>
    <name evidence="6" type="ORF">ATO7_09742</name>
</gene>
<dbReference type="AlphaFoldDB" id="A0A1Y1SF34"/>
<dbReference type="Gene3D" id="1.10.10.60">
    <property type="entry name" value="Homeodomain-like"/>
    <property type="match status" value="1"/>
</dbReference>
<dbReference type="PANTHER" id="PTHR30055">
    <property type="entry name" value="HTH-TYPE TRANSCRIPTIONAL REGULATOR RUTR"/>
    <property type="match status" value="1"/>
</dbReference>
<feature type="domain" description="HTH tetR-type" evidence="5">
    <location>
        <begin position="11"/>
        <end position="71"/>
    </location>
</feature>
<dbReference type="Pfam" id="PF08359">
    <property type="entry name" value="TetR_C_4"/>
    <property type="match status" value="1"/>
</dbReference>
<dbReference type="SUPFAM" id="SSF46689">
    <property type="entry name" value="Homeodomain-like"/>
    <property type="match status" value="1"/>
</dbReference>
<dbReference type="SUPFAM" id="SSF48498">
    <property type="entry name" value="Tetracyclin repressor-like, C-terminal domain"/>
    <property type="match status" value="1"/>
</dbReference>
<dbReference type="InterPro" id="IPR001647">
    <property type="entry name" value="HTH_TetR"/>
</dbReference>
<evidence type="ECO:0000259" key="5">
    <source>
        <dbReference type="PROSITE" id="PS50977"/>
    </source>
</evidence>
<evidence type="ECO:0000256" key="1">
    <source>
        <dbReference type="ARBA" id="ARBA00023015"/>
    </source>
</evidence>
<dbReference type="InterPro" id="IPR013570">
    <property type="entry name" value="Tscrpt_reg_YsiA_C"/>
</dbReference>
<dbReference type="GO" id="GO:0003700">
    <property type="term" value="F:DNA-binding transcription factor activity"/>
    <property type="evidence" value="ECO:0007669"/>
    <property type="project" value="TreeGrafter"/>
</dbReference>
<dbReference type="InterPro" id="IPR009057">
    <property type="entry name" value="Homeodomain-like_sf"/>
</dbReference>
<keyword evidence="2 4" id="KW-0238">DNA-binding</keyword>
<dbReference type="PROSITE" id="PS50977">
    <property type="entry name" value="HTH_TETR_2"/>
    <property type="match status" value="1"/>
</dbReference>
<keyword evidence="3" id="KW-0804">Transcription</keyword>
<proteinExistence type="predicted"/>
<evidence type="ECO:0000256" key="2">
    <source>
        <dbReference type="ARBA" id="ARBA00023125"/>
    </source>
</evidence>
<keyword evidence="7" id="KW-1185">Reference proteome</keyword>
<dbReference type="PANTHER" id="PTHR30055:SF234">
    <property type="entry name" value="HTH-TYPE TRANSCRIPTIONAL REGULATOR BETI"/>
    <property type="match status" value="1"/>
</dbReference>
<feature type="DNA-binding region" description="H-T-H motif" evidence="4">
    <location>
        <begin position="34"/>
        <end position="53"/>
    </location>
</feature>